<dbReference type="PANTHER" id="PTHR10281">
    <property type="entry name" value="MEMBRANE-ASSOCIATED PROGESTERONE RECEPTOR COMPONENT-RELATED"/>
    <property type="match status" value="1"/>
</dbReference>
<keyword evidence="5" id="KW-1185">Reference proteome</keyword>
<dbReference type="FunFam" id="3.10.120.10:FF:000018">
    <property type="entry name" value="Heme/steroid binding domain protein, putative"/>
    <property type="match status" value="1"/>
</dbReference>
<dbReference type="AlphaFoldDB" id="A0A194XMX0"/>
<feature type="compositionally biased region" description="Low complexity" evidence="2">
    <location>
        <begin position="51"/>
        <end position="81"/>
    </location>
</feature>
<dbReference type="InterPro" id="IPR050577">
    <property type="entry name" value="MAPR/NEUFC/NENF-like"/>
</dbReference>
<feature type="region of interest" description="Disordered" evidence="2">
    <location>
        <begin position="314"/>
        <end position="336"/>
    </location>
</feature>
<gene>
    <name evidence="4" type="ORF">LY89DRAFT_681071</name>
</gene>
<dbReference type="GO" id="GO:0016020">
    <property type="term" value="C:membrane"/>
    <property type="evidence" value="ECO:0007669"/>
    <property type="project" value="TreeGrafter"/>
</dbReference>
<dbReference type="SUPFAM" id="SSF55856">
    <property type="entry name" value="Cytochrome b5-like heme/steroid binding domain"/>
    <property type="match status" value="1"/>
</dbReference>
<reference evidence="4 5" key="1">
    <citation type="submission" date="2015-10" db="EMBL/GenBank/DDBJ databases">
        <title>Full genome of DAOMC 229536 Phialocephala scopiformis, a fungal endophyte of spruce producing the potent anti-insectan compound rugulosin.</title>
        <authorList>
            <consortium name="DOE Joint Genome Institute"/>
            <person name="Walker A.K."/>
            <person name="Frasz S.L."/>
            <person name="Seifert K.A."/>
            <person name="Miller J.D."/>
            <person name="Mondo S.J."/>
            <person name="Labutti K."/>
            <person name="Lipzen A."/>
            <person name="Dockter R."/>
            <person name="Kennedy M."/>
            <person name="Grigoriev I.V."/>
            <person name="Spatafora J.W."/>
        </authorList>
    </citation>
    <scope>NUCLEOTIDE SEQUENCE [LARGE SCALE GENOMIC DNA]</scope>
    <source>
        <strain evidence="4 5">CBS 120377</strain>
    </source>
</reference>
<dbReference type="InterPro" id="IPR001199">
    <property type="entry name" value="Cyt_B5-like_heme/steroid-bd"/>
</dbReference>
<comment type="similarity">
    <text evidence="1">Belongs to the cytochrome b5 family. MAPR subfamily.</text>
</comment>
<dbReference type="InterPro" id="IPR036400">
    <property type="entry name" value="Cyt_B5-like_heme/steroid_sf"/>
</dbReference>
<dbReference type="GO" id="GO:0012505">
    <property type="term" value="C:endomembrane system"/>
    <property type="evidence" value="ECO:0007669"/>
    <property type="project" value="TreeGrafter"/>
</dbReference>
<dbReference type="Gene3D" id="3.10.120.10">
    <property type="entry name" value="Cytochrome b5-like heme/steroid binding domain"/>
    <property type="match status" value="1"/>
</dbReference>
<dbReference type="GeneID" id="28823927"/>
<evidence type="ECO:0000256" key="2">
    <source>
        <dbReference type="SAM" id="MobiDB-lite"/>
    </source>
</evidence>
<organism evidence="4 5">
    <name type="scientific">Mollisia scopiformis</name>
    <name type="common">Conifer needle endophyte fungus</name>
    <name type="synonym">Phialocephala scopiformis</name>
    <dbReference type="NCBI Taxonomy" id="149040"/>
    <lineage>
        <taxon>Eukaryota</taxon>
        <taxon>Fungi</taxon>
        <taxon>Dikarya</taxon>
        <taxon>Ascomycota</taxon>
        <taxon>Pezizomycotina</taxon>
        <taxon>Leotiomycetes</taxon>
        <taxon>Helotiales</taxon>
        <taxon>Mollisiaceae</taxon>
        <taxon>Mollisia</taxon>
    </lineage>
</organism>
<proteinExistence type="inferred from homology"/>
<accession>A0A194XMX0</accession>
<name>A0A194XMX0_MOLSC</name>
<dbReference type="PANTHER" id="PTHR10281:SF76">
    <property type="entry name" value="CALCUTTA CUP-RELATED"/>
    <property type="match status" value="1"/>
</dbReference>
<dbReference type="RefSeq" id="XP_018075965.1">
    <property type="nucleotide sequence ID" value="XM_018214201.1"/>
</dbReference>
<evidence type="ECO:0000256" key="1">
    <source>
        <dbReference type="ARBA" id="ARBA00038357"/>
    </source>
</evidence>
<evidence type="ECO:0000313" key="4">
    <source>
        <dbReference type="EMBL" id="KUJ21610.1"/>
    </source>
</evidence>
<protein>
    <submittedName>
        <fullName evidence="4">Cytochrome b5</fullName>
    </submittedName>
</protein>
<feature type="region of interest" description="Disordered" evidence="2">
    <location>
        <begin position="39"/>
        <end position="116"/>
    </location>
</feature>
<dbReference type="KEGG" id="psco:LY89DRAFT_681071"/>
<dbReference type="EMBL" id="KQ947407">
    <property type="protein sequence ID" value="KUJ21610.1"/>
    <property type="molecule type" value="Genomic_DNA"/>
</dbReference>
<dbReference type="Proteomes" id="UP000070700">
    <property type="component" value="Unassembled WGS sequence"/>
</dbReference>
<dbReference type="Pfam" id="PF00173">
    <property type="entry name" value="Cyt-b5"/>
    <property type="match status" value="1"/>
</dbReference>
<sequence>MTHLLFSLSNNWKSQAPNSPPAIDQFLVPDWIFTSPPPYRKANDKASAEVTTPPKLTTPHLSSSPSLHPNSNNNQMSSYQYAQAKAKNANMPDVRQRKAAGTSSNSSTGTTTEKVKAEDKPSILLDVARTIVFLLLASSAISYLVTRESFVWGVKRPGWSRPEAIRAWIQGPTQYTDSDLLSYDGTDASKPILLAINGTIYDVSAGRKHYGPGGSYHFFAGRDASRAFVTNCFQEDGHPDMRGVEEMFIPLDNAEVDALYSRGELKVLREQERRNARKEVDKALRHWVDFFAGSGKYPRVGYVKREKGWETKGLKPTLCKRAQEGRPTSRKRPEGK</sequence>
<dbReference type="InParanoid" id="A0A194XMX0"/>
<dbReference type="SMART" id="SM01117">
    <property type="entry name" value="Cyt-b5"/>
    <property type="match status" value="1"/>
</dbReference>
<feature type="compositionally biased region" description="Low complexity" evidence="2">
    <location>
        <begin position="101"/>
        <end position="112"/>
    </location>
</feature>
<dbReference type="OrthoDB" id="10257697at2759"/>
<evidence type="ECO:0000313" key="5">
    <source>
        <dbReference type="Proteomes" id="UP000070700"/>
    </source>
</evidence>
<evidence type="ECO:0000259" key="3">
    <source>
        <dbReference type="SMART" id="SM01117"/>
    </source>
</evidence>
<feature type="domain" description="Cytochrome b5 heme-binding" evidence="3">
    <location>
        <begin position="175"/>
        <end position="257"/>
    </location>
</feature>